<reference evidence="1" key="1">
    <citation type="journal article" date="2020" name="Nat. Commun.">
        <title>Large-scale genome sequencing of mycorrhizal fungi provides insights into the early evolution of symbiotic traits.</title>
        <authorList>
            <person name="Miyauchi S."/>
            <person name="Kiss E."/>
            <person name="Kuo A."/>
            <person name="Drula E."/>
            <person name="Kohler A."/>
            <person name="Sanchez-Garcia M."/>
            <person name="Morin E."/>
            <person name="Andreopoulos B."/>
            <person name="Barry K.W."/>
            <person name="Bonito G."/>
            <person name="Buee M."/>
            <person name="Carver A."/>
            <person name="Chen C."/>
            <person name="Cichocki N."/>
            <person name="Clum A."/>
            <person name="Culley D."/>
            <person name="Crous P.W."/>
            <person name="Fauchery L."/>
            <person name="Girlanda M."/>
            <person name="Hayes R.D."/>
            <person name="Keri Z."/>
            <person name="LaButti K."/>
            <person name="Lipzen A."/>
            <person name="Lombard V."/>
            <person name="Magnuson J."/>
            <person name="Maillard F."/>
            <person name="Murat C."/>
            <person name="Nolan M."/>
            <person name="Ohm R.A."/>
            <person name="Pangilinan J."/>
            <person name="Pereira M.F."/>
            <person name="Perotto S."/>
            <person name="Peter M."/>
            <person name="Pfister S."/>
            <person name="Riley R."/>
            <person name="Sitrit Y."/>
            <person name="Stielow J.B."/>
            <person name="Szollosi G."/>
            <person name="Zifcakova L."/>
            <person name="Stursova M."/>
            <person name="Spatafora J.W."/>
            <person name="Tedersoo L."/>
            <person name="Vaario L.M."/>
            <person name="Yamada A."/>
            <person name="Yan M."/>
            <person name="Wang P."/>
            <person name="Xu J."/>
            <person name="Bruns T."/>
            <person name="Baldrian P."/>
            <person name="Vilgalys R."/>
            <person name="Dunand C."/>
            <person name="Henrissat B."/>
            <person name="Grigoriev I.V."/>
            <person name="Hibbett D."/>
            <person name="Nagy L.G."/>
            <person name="Martin F.M."/>
        </authorList>
    </citation>
    <scope>NUCLEOTIDE SEQUENCE</scope>
    <source>
        <strain evidence="1">UH-Tt-Lm1</strain>
    </source>
</reference>
<accession>A0A9P6LAG9</accession>
<evidence type="ECO:0000313" key="1">
    <source>
        <dbReference type="EMBL" id="KAF9789316.1"/>
    </source>
</evidence>
<dbReference type="AlphaFoldDB" id="A0A9P6LAG9"/>
<reference evidence="1" key="2">
    <citation type="submission" date="2020-11" db="EMBL/GenBank/DDBJ databases">
        <authorList>
            <consortium name="DOE Joint Genome Institute"/>
            <person name="Kuo A."/>
            <person name="Miyauchi S."/>
            <person name="Kiss E."/>
            <person name="Drula E."/>
            <person name="Kohler A."/>
            <person name="Sanchez-Garcia M."/>
            <person name="Andreopoulos B."/>
            <person name="Barry K.W."/>
            <person name="Bonito G."/>
            <person name="Buee M."/>
            <person name="Carver A."/>
            <person name="Chen C."/>
            <person name="Cichocki N."/>
            <person name="Clum A."/>
            <person name="Culley D."/>
            <person name="Crous P.W."/>
            <person name="Fauchery L."/>
            <person name="Girlanda M."/>
            <person name="Hayes R."/>
            <person name="Keri Z."/>
            <person name="Labutti K."/>
            <person name="Lipzen A."/>
            <person name="Lombard V."/>
            <person name="Magnuson J."/>
            <person name="Maillard F."/>
            <person name="Morin E."/>
            <person name="Murat C."/>
            <person name="Nolan M."/>
            <person name="Ohm R."/>
            <person name="Pangilinan J."/>
            <person name="Pereira M."/>
            <person name="Perotto S."/>
            <person name="Peter M."/>
            <person name="Riley R."/>
            <person name="Sitrit Y."/>
            <person name="Stielow B."/>
            <person name="Szollosi G."/>
            <person name="Zifcakova L."/>
            <person name="Stursova M."/>
            <person name="Spatafora J.W."/>
            <person name="Tedersoo L."/>
            <person name="Vaario L.-M."/>
            <person name="Yamada A."/>
            <person name="Yan M."/>
            <person name="Wang P."/>
            <person name="Xu J."/>
            <person name="Bruns T."/>
            <person name="Baldrian P."/>
            <person name="Vilgalys R."/>
            <person name="Henrissat B."/>
            <person name="Grigoriev I.V."/>
            <person name="Hibbett D."/>
            <person name="Nagy L.G."/>
            <person name="Martin F.M."/>
        </authorList>
    </citation>
    <scope>NUCLEOTIDE SEQUENCE</scope>
    <source>
        <strain evidence="1">UH-Tt-Lm1</strain>
    </source>
</reference>
<dbReference type="Proteomes" id="UP000736335">
    <property type="component" value="Unassembled WGS sequence"/>
</dbReference>
<protein>
    <submittedName>
        <fullName evidence="1">Uncharacterized protein</fullName>
    </submittedName>
</protein>
<dbReference type="EMBL" id="WIUZ02000003">
    <property type="protein sequence ID" value="KAF9789316.1"/>
    <property type="molecule type" value="Genomic_DNA"/>
</dbReference>
<name>A0A9P6LAG9_9AGAM</name>
<evidence type="ECO:0000313" key="2">
    <source>
        <dbReference type="Proteomes" id="UP000736335"/>
    </source>
</evidence>
<proteinExistence type="predicted"/>
<keyword evidence="2" id="KW-1185">Reference proteome</keyword>
<sequence>MAMVEGCSDTLERIEITCNHLANPGSGSIDLSRAIRLKEVVFIFLCEAFEDVWITVALKTLTSRHANFQKVAIHTAIPARLSPVDEPLDVNKTIGGEVYSLWMDLDCVLVQLWESHGIGLQVICSTGGEEKVAREFIEGLLPEMTKRGRLELVNKDGL</sequence>
<comment type="caution">
    <text evidence="1">The sequence shown here is derived from an EMBL/GenBank/DDBJ whole genome shotgun (WGS) entry which is preliminary data.</text>
</comment>
<organism evidence="1 2">
    <name type="scientific">Thelephora terrestris</name>
    <dbReference type="NCBI Taxonomy" id="56493"/>
    <lineage>
        <taxon>Eukaryota</taxon>
        <taxon>Fungi</taxon>
        <taxon>Dikarya</taxon>
        <taxon>Basidiomycota</taxon>
        <taxon>Agaricomycotina</taxon>
        <taxon>Agaricomycetes</taxon>
        <taxon>Thelephorales</taxon>
        <taxon>Thelephoraceae</taxon>
        <taxon>Thelephora</taxon>
    </lineage>
</organism>
<gene>
    <name evidence="1" type="ORF">BJ322DRAFT_1041838</name>
</gene>